<protein>
    <submittedName>
        <fullName evidence="1">Uncharacterized protein</fullName>
    </submittedName>
</protein>
<dbReference type="KEGG" id="bbgw:UT28_C0001G0417"/>
<organism evidence="1 2">
    <name type="scientific">Berkelbacteria bacterium GW2011_GWE1_39_12</name>
    <dbReference type="NCBI Taxonomy" id="1618337"/>
    <lineage>
        <taxon>Bacteria</taxon>
        <taxon>Candidatus Berkelbacteria</taxon>
    </lineage>
</organism>
<dbReference type="AlphaFoldDB" id="A0A0G4B4A9"/>
<evidence type="ECO:0000313" key="2">
    <source>
        <dbReference type="Proteomes" id="UP000035648"/>
    </source>
</evidence>
<sequence length="266" mass="30309">MANLERVFYVLDGVRKTLFQVPDDRLAMWQGFNDPDNFDDMGYPGDIIAKILSRDPEVIRKIMAENPPTTLEMLQYKLSVLNKATDWSKVDICADIITGWMFKKITIKDYVQALKSLGITIQSSLLLVAFESNESGPTFFTAQKVQEDLAMTFGMNSRKQQSFLMKEEARMGSLEDFLNYTLELVCIAILKNHDVWGVLSNAFQSNTTVKLSNCIYKSEEQAELSGRRLLLEIDPAAFYDRTKPLIILKSVPEPKWHGSIFTVRSI</sequence>
<gene>
    <name evidence="1" type="ORF">UT28_C0001G0417</name>
</gene>
<dbReference type="Proteomes" id="UP000035648">
    <property type="component" value="Chromosome"/>
</dbReference>
<dbReference type="EMBL" id="CP011213">
    <property type="protein sequence ID" value="AKM82223.1"/>
    <property type="molecule type" value="Genomic_DNA"/>
</dbReference>
<name>A0A0G4B4A9_9BACT</name>
<reference evidence="1 2" key="1">
    <citation type="journal article" date="2015" name="Nature">
        <title>rRNA introns, odd ribosomes, and small enigmatic genomes across a large radiation of phyla.</title>
        <authorList>
            <person name="Brown C.T."/>
            <person name="Hug L.A."/>
            <person name="Thomas B.C."/>
            <person name="Sharon I."/>
            <person name="Castelle C.J."/>
            <person name="Singh A."/>
            <person name="Wilkins M.J."/>
            <person name="Williams K.H."/>
            <person name="Banfield J.F."/>
        </authorList>
    </citation>
    <scope>NUCLEOTIDE SEQUENCE [LARGE SCALE GENOMIC DNA]</scope>
</reference>
<proteinExistence type="predicted"/>
<accession>A0A0G4B4A9</accession>
<evidence type="ECO:0000313" key="1">
    <source>
        <dbReference type="EMBL" id="AKM82223.1"/>
    </source>
</evidence>